<evidence type="ECO:0000256" key="1">
    <source>
        <dbReference type="ARBA" id="ARBA00023172"/>
    </source>
</evidence>
<dbReference type="InterPro" id="IPR013762">
    <property type="entry name" value="Integrase-like_cat_sf"/>
</dbReference>
<reference evidence="3 4" key="1">
    <citation type="submission" date="2010-04" db="EMBL/GenBank/DDBJ databases">
        <authorList>
            <person name="Weinstock G."/>
            <person name="Sodergren E."/>
            <person name="Clifton S."/>
            <person name="Fulton L."/>
            <person name="Fulton B."/>
            <person name="Courtney L."/>
            <person name="Fronick C."/>
            <person name="Harrison M."/>
            <person name="Strong C."/>
            <person name="Farmer C."/>
            <person name="Delahaunty K."/>
            <person name="Markovic C."/>
            <person name="Hall O."/>
            <person name="Minx P."/>
            <person name="Tomlinson C."/>
            <person name="Mitreva M."/>
            <person name="Hou S."/>
            <person name="Wollam A."/>
            <person name="Pepin K.H."/>
            <person name="Johnson M."/>
            <person name="Bhonagiri V."/>
            <person name="Zhang X."/>
            <person name="Suruliraj S."/>
            <person name="Warren W."/>
            <person name="Chinwalla A."/>
            <person name="Mardis E.R."/>
            <person name="Wilson R.K."/>
        </authorList>
    </citation>
    <scope>NUCLEOTIDE SEQUENCE [LARGE SCALE GENOMIC DNA]</scope>
    <source>
        <strain evidence="3 4">DSM 20306</strain>
    </source>
</reference>
<gene>
    <name evidence="3" type="ORF">HMPREF0281_02288</name>
</gene>
<proteinExistence type="predicted"/>
<evidence type="ECO:0000259" key="2">
    <source>
        <dbReference type="PROSITE" id="PS51898"/>
    </source>
</evidence>
<evidence type="ECO:0000313" key="3">
    <source>
        <dbReference type="EMBL" id="EFG80197.1"/>
    </source>
</evidence>
<dbReference type="SUPFAM" id="SSF56349">
    <property type="entry name" value="DNA breaking-rejoining enzymes"/>
    <property type="match status" value="1"/>
</dbReference>
<keyword evidence="1" id="KW-0233">DNA recombination</keyword>
<dbReference type="EMBL" id="ADNS01000031">
    <property type="protein sequence ID" value="EFG80197.1"/>
    <property type="molecule type" value="Genomic_DNA"/>
</dbReference>
<sequence>MKLLEKRTRGKSQDELLWTAGNGDPLRPLGHTSFFAHAVKRCRKRDELFPRLTPHGLRHVAAGLMVSTGANVKVVQRQLGHASAAMTLDTYADLLMLIWIVPRPRWMRFLRMSWIVVELERPTLYLV</sequence>
<evidence type="ECO:0000313" key="4">
    <source>
        <dbReference type="Proteomes" id="UP000006015"/>
    </source>
</evidence>
<dbReference type="Proteomes" id="UP000006015">
    <property type="component" value="Unassembled WGS sequence"/>
</dbReference>
<keyword evidence="4" id="KW-1185">Reference proteome</keyword>
<protein>
    <recommendedName>
        <fullName evidence="2">Tyr recombinase domain-containing protein</fullName>
    </recommendedName>
</protein>
<accession>A0ABP2IGW5</accession>
<dbReference type="InterPro" id="IPR011010">
    <property type="entry name" value="DNA_brk_join_enz"/>
</dbReference>
<dbReference type="PROSITE" id="PS51898">
    <property type="entry name" value="TYR_RECOMBINASE"/>
    <property type="match status" value="1"/>
</dbReference>
<comment type="caution">
    <text evidence="3">The sequence shown here is derived from an EMBL/GenBank/DDBJ whole genome shotgun (WGS) entry which is preliminary data.</text>
</comment>
<organism evidence="3 4">
    <name type="scientific">Corynebacterium ammoniagenes DSM 20306</name>
    <dbReference type="NCBI Taxonomy" id="649754"/>
    <lineage>
        <taxon>Bacteria</taxon>
        <taxon>Bacillati</taxon>
        <taxon>Actinomycetota</taxon>
        <taxon>Actinomycetes</taxon>
        <taxon>Mycobacteriales</taxon>
        <taxon>Corynebacteriaceae</taxon>
        <taxon>Corynebacterium</taxon>
    </lineage>
</organism>
<name>A0ABP2IGW5_CORAM</name>
<dbReference type="Pfam" id="PF00589">
    <property type="entry name" value="Phage_integrase"/>
    <property type="match status" value="1"/>
</dbReference>
<dbReference type="InterPro" id="IPR002104">
    <property type="entry name" value="Integrase_catalytic"/>
</dbReference>
<dbReference type="Gene3D" id="1.10.443.10">
    <property type="entry name" value="Intergrase catalytic core"/>
    <property type="match status" value="1"/>
</dbReference>
<feature type="domain" description="Tyr recombinase" evidence="2">
    <location>
        <begin position="1"/>
        <end position="104"/>
    </location>
</feature>